<feature type="transmembrane region" description="Helical" evidence="1">
    <location>
        <begin position="474"/>
        <end position="496"/>
    </location>
</feature>
<dbReference type="OrthoDB" id="529273at2759"/>
<evidence type="ECO:0000313" key="3">
    <source>
        <dbReference type="EMBL" id="KAF4958532.1"/>
    </source>
</evidence>
<proteinExistence type="predicted"/>
<dbReference type="AlphaFoldDB" id="A0A8H4X1K9"/>
<accession>A0A8H4X1K9</accession>
<keyword evidence="1" id="KW-0812">Transmembrane</keyword>
<feature type="signal peptide" evidence="2">
    <location>
        <begin position="1"/>
        <end position="19"/>
    </location>
</feature>
<comment type="caution">
    <text evidence="3">The sequence shown here is derived from an EMBL/GenBank/DDBJ whole genome shotgun (WGS) entry which is preliminary data.</text>
</comment>
<gene>
    <name evidence="3" type="ORF">FGADI_2332</name>
</gene>
<protein>
    <submittedName>
        <fullName evidence="3">Uncharacterized protein</fullName>
    </submittedName>
</protein>
<keyword evidence="1" id="KW-0472">Membrane</keyword>
<keyword evidence="1" id="KW-1133">Transmembrane helix</keyword>
<reference evidence="3" key="1">
    <citation type="journal article" date="2020" name="BMC Genomics">
        <title>Correction to: Identification and distribution of gene clusters required for synthesis of sphingolipid metabolism inhibitors in diverse species of the filamentous fungus Fusarium.</title>
        <authorList>
            <person name="Kim H.S."/>
            <person name="Lohmar J.M."/>
            <person name="Busman M."/>
            <person name="Brown D.W."/>
            <person name="Naumann T.A."/>
            <person name="Divon H.H."/>
            <person name="Lysoe E."/>
            <person name="Uhlig S."/>
            <person name="Proctor R.H."/>
        </authorList>
    </citation>
    <scope>NUCLEOTIDE SEQUENCE</scope>
    <source>
        <strain evidence="3">NRRL 45417</strain>
    </source>
</reference>
<sequence>MYTKLVIILLLTVASLVLSAIAVPLSRDKGFSSDGVIRFIRDNRTLISIVVQVLSTLLALSQTYVVTSLVGLATNARLHRNPPRLDTFKLLQAITTKSPIFGGSKMASLISVISLLLLQLPAALWAGSITPTINELTETTAVEVPDFDQATSKYWASRCVPAQPCDELLGGTQDLGTFSFVNWKARTGLLANSVSQASSRNFSTPAYQKLDGTGYFYHGRSYGVGSAVGLLQPTYSGDPDAIIRRYSFVEFGYYSNVSCHYNRSSQLSFSKSNRVSTPGGIYGPQGYWVGGSLPNGPWEGFPTWGVLYEGFTTSIAAVNNQSRYMYGFLAGDAYSMLNQTQCEVWFTPSRFNVSVDVDAKNISVTLSQLDGTDIDPSRALANISFHGVGYLSQTLTTLYTSVLGDSFRRNIENVQSRAKRQEVTDQDVFEAVEDGLGLLLDHFLEGSGAAQVMLLRKTKPMTGTITVQVFRIGAFLPALSLLTISSLIAIAVAVLYSKYGLWSKIRSDAECDFMDFKSAILGSLKGLRSEIDLVKAWNGESEDRKVGELRVQANKERSTLTLGPQTDDSIPLSELSG</sequence>
<evidence type="ECO:0000256" key="2">
    <source>
        <dbReference type="SAM" id="SignalP"/>
    </source>
</evidence>
<dbReference type="Proteomes" id="UP000604273">
    <property type="component" value="Unassembled WGS sequence"/>
</dbReference>
<feature type="transmembrane region" description="Helical" evidence="1">
    <location>
        <begin position="46"/>
        <end position="74"/>
    </location>
</feature>
<evidence type="ECO:0000313" key="4">
    <source>
        <dbReference type="Proteomes" id="UP000604273"/>
    </source>
</evidence>
<keyword evidence="2" id="KW-0732">Signal</keyword>
<dbReference type="EMBL" id="JABFAI010000050">
    <property type="protein sequence ID" value="KAF4958532.1"/>
    <property type="molecule type" value="Genomic_DNA"/>
</dbReference>
<organism evidence="3 4">
    <name type="scientific">Fusarium gaditjirri</name>
    <dbReference type="NCBI Taxonomy" id="282569"/>
    <lineage>
        <taxon>Eukaryota</taxon>
        <taxon>Fungi</taxon>
        <taxon>Dikarya</taxon>
        <taxon>Ascomycota</taxon>
        <taxon>Pezizomycotina</taxon>
        <taxon>Sordariomycetes</taxon>
        <taxon>Hypocreomycetidae</taxon>
        <taxon>Hypocreales</taxon>
        <taxon>Nectriaceae</taxon>
        <taxon>Fusarium</taxon>
        <taxon>Fusarium nisikadoi species complex</taxon>
    </lineage>
</organism>
<reference evidence="3" key="2">
    <citation type="submission" date="2020-05" db="EMBL/GenBank/DDBJ databases">
        <authorList>
            <person name="Kim H.-S."/>
            <person name="Proctor R.H."/>
            <person name="Brown D.W."/>
        </authorList>
    </citation>
    <scope>NUCLEOTIDE SEQUENCE</scope>
    <source>
        <strain evidence="3">NRRL 45417</strain>
    </source>
</reference>
<feature type="transmembrane region" description="Helical" evidence="1">
    <location>
        <begin position="106"/>
        <end position="126"/>
    </location>
</feature>
<name>A0A8H4X1K9_9HYPO</name>
<keyword evidence="4" id="KW-1185">Reference proteome</keyword>
<evidence type="ECO:0000256" key="1">
    <source>
        <dbReference type="SAM" id="Phobius"/>
    </source>
</evidence>
<feature type="chain" id="PRO_5034377985" evidence="2">
    <location>
        <begin position="20"/>
        <end position="577"/>
    </location>
</feature>